<dbReference type="HOGENOM" id="CLU_679782_0_0_1"/>
<gene>
    <name evidence="1" type="ORF">Z517_07282</name>
</gene>
<dbReference type="RefSeq" id="XP_013284474.1">
    <property type="nucleotide sequence ID" value="XM_013429020.1"/>
</dbReference>
<dbReference type="AlphaFoldDB" id="A0A0D2DS23"/>
<name>A0A0D2DS23_9EURO</name>
<dbReference type="GeneID" id="25306772"/>
<keyword evidence="2" id="KW-1185">Reference proteome</keyword>
<evidence type="ECO:0000313" key="1">
    <source>
        <dbReference type="EMBL" id="KIW80666.1"/>
    </source>
</evidence>
<dbReference type="VEuPathDB" id="FungiDB:Z517_07282"/>
<reference evidence="1 2" key="1">
    <citation type="submission" date="2015-01" db="EMBL/GenBank/DDBJ databases">
        <title>The Genome Sequence of Fonsecaea pedrosoi CBS 271.37.</title>
        <authorList>
            <consortium name="The Broad Institute Genomics Platform"/>
            <person name="Cuomo C."/>
            <person name="de Hoog S."/>
            <person name="Gorbushina A."/>
            <person name="Stielow B."/>
            <person name="Teixiera M."/>
            <person name="Abouelleil A."/>
            <person name="Chapman S.B."/>
            <person name="Priest M."/>
            <person name="Young S.K."/>
            <person name="Wortman J."/>
            <person name="Nusbaum C."/>
            <person name="Birren B."/>
        </authorList>
    </citation>
    <scope>NUCLEOTIDE SEQUENCE [LARGE SCALE GENOMIC DNA]</scope>
    <source>
        <strain evidence="1 2">CBS 271.37</strain>
    </source>
</reference>
<proteinExistence type="predicted"/>
<organism evidence="1 2">
    <name type="scientific">Fonsecaea pedrosoi CBS 271.37</name>
    <dbReference type="NCBI Taxonomy" id="1442368"/>
    <lineage>
        <taxon>Eukaryota</taxon>
        <taxon>Fungi</taxon>
        <taxon>Dikarya</taxon>
        <taxon>Ascomycota</taxon>
        <taxon>Pezizomycotina</taxon>
        <taxon>Eurotiomycetes</taxon>
        <taxon>Chaetothyriomycetidae</taxon>
        <taxon>Chaetothyriales</taxon>
        <taxon>Herpotrichiellaceae</taxon>
        <taxon>Fonsecaea</taxon>
    </lineage>
</organism>
<dbReference type="Proteomes" id="UP000053029">
    <property type="component" value="Unassembled WGS sequence"/>
</dbReference>
<dbReference type="EMBL" id="KN846972">
    <property type="protein sequence ID" value="KIW80666.1"/>
    <property type="molecule type" value="Genomic_DNA"/>
</dbReference>
<dbReference type="OrthoDB" id="4142672at2759"/>
<accession>A0A0D2DS23</accession>
<evidence type="ECO:0000313" key="2">
    <source>
        <dbReference type="Proteomes" id="UP000053029"/>
    </source>
</evidence>
<protein>
    <submittedName>
        <fullName evidence="1">Uncharacterized protein</fullName>
    </submittedName>
</protein>
<sequence>MDPKPAEPPIHRPQQLTDLPNEILAHICEYLLFDHGPRPTPFQAGENKRTLVLAKVEAMWRFKGVEGLEGDTERFADSVRRNPNQYFTNFRPEFAWAAPSVPKERRSTGLAGLAASCRQFHSHVQRLPEKHVFTMTVNFHGLTFENLRNASPTQTFRNESLNGGRPVMASLEGPMLVYIPKMQLPGNTAFGAFTTAFKNMRHLNIHVELYGPGEKKKLELYLEQIGQFLIFQAGSHLSLSTLDIIVHVDYRIPASSSTGSRDASVFRDPMNTNIPWRFRLPSSAADWVYETCGGIRDFVRAMHKVQTVHNMSLESTGPGREGTRAPFKLRLFLRGHHKDHMAGVDETRYPIEMPLESFETLCGCLQDWLFSGHPTAENRIIDRQGCIAELGFSLEVAPPYDRLKF</sequence>